<evidence type="ECO:0000313" key="2">
    <source>
        <dbReference type="EMBL" id="SVE26487.1"/>
    </source>
</evidence>
<dbReference type="GO" id="GO:0003824">
    <property type="term" value="F:catalytic activity"/>
    <property type="evidence" value="ECO:0007669"/>
    <property type="project" value="InterPro"/>
</dbReference>
<proteinExistence type="predicted"/>
<organism evidence="2">
    <name type="scientific">marine metagenome</name>
    <dbReference type="NCBI Taxonomy" id="408172"/>
    <lineage>
        <taxon>unclassified sequences</taxon>
        <taxon>metagenomes</taxon>
        <taxon>ecological metagenomes</taxon>
    </lineage>
</organism>
<reference evidence="2" key="1">
    <citation type="submission" date="2018-05" db="EMBL/GenBank/DDBJ databases">
        <authorList>
            <person name="Lanie J.A."/>
            <person name="Ng W.-L."/>
            <person name="Kazmierczak K.M."/>
            <person name="Andrzejewski T.M."/>
            <person name="Davidsen T.M."/>
            <person name="Wayne K.J."/>
            <person name="Tettelin H."/>
            <person name="Glass J.I."/>
            <person name="Rusch D."/>
            <person name="Podicherti R."/>
            <person name="Tsui H.-C.T."/>
            <person name="Winkler M.E."/>
        </authorList>
    </citation>
    <scope>NUCLEOTIDE SEQUENCE</scope>
</reference>
<name>A0A383C233_9ZZZZ</name>
<accession>A0A383C233</accession>
<protein>
    <recommendedName>
        <fullName evidence="1">CMP/dCMP-type deaminase domain-containing protein</fullName>
    </recommendedName>
</protein>
<dbReference type="Gene3D" id="3.40.140.10">
    <property type="entry name" value="Cytidine Deaminase, domain 2"/>
    <property type="match status" value="1"/>
</dbReference>
<dbReference type="SUPFAM" id="SSF53927">
    <property type="entry name" value="Cytidine deaminase-like"/>
    <property type="match status" value="1"/>
</dbReference>
<gene>
    <name evidence="2" type="ORF">METZ01_LOCUS479341</name>
</gene>
<dbReference type="AlphaFoldDB" id="A0A383C233"/>
<dbReference type="EMBL" id="UINC01205350">
    <property type="protein sequence ID" value="SVE26487.1"/>
    <property type="molecule type" value="Genomic_DNA"/>
</dbReference>
<dbReference type="InterPro" id="IPR016193">
    <property type="entry name" value="Cytidine_deaminase-like"/>
</dbReference>
<dbReference type="PROSITE" id="PS51747">
    <property type="entry name" value="CYT_DCMP_DEAMINASES_2"/>
    <property type="match status" value="1"/>
</dbReference>
<feature type="domain" description="CMP/dCMP-type deaminase" evidence="1">
    <location>
        <begin position="24"/>
        <end position="150"/>
    </location>
</feature>
<dbReference type="Pfam" id="PF00383">
    <property type="entry name" value="dCMP_cyt_deam_1"/>
    <property type="match status" value="1"/>
</dbReference>
<evidence type="ECO:0000259" key="1">
    <source>
        <dbReference type="PROSITE" id="PS51747"/>
    </source>
</evidence>
<dbReference type="InterPro" id="IPR002125">
    <property type="entry name" value="CMP_dCMP_dom"/>
</dbReference>
<sequence length="150" mass="17104">MLQDNPIGVIVNEATSKYFNPTEKIFETLERTAIDSKGLAGRFKLACAIVYRKTIITIGTNSYKTHPIMSEYGVNEDSIYLHAEIDAINKALKLISKKQLAQCDLYILRVKREQGVESAWIRGLAKPCSGCMKAIKQYKIRKVYYTKDYE</sequence>